<dbReference type="InterPro" id="IPR019734">
    <property type="entry name" value="TPR_rpt"/>
</dbReference>
<dbReference type="PANTHER" id="PTHR45737">
    <property type="entry name" value="VON WILLEBRAND FACTOR A DOMAIN-CONTAINING PROTEIN 5A"/>
    <property type="match status" value="1"/>
</dbReference>
<dbReference type="Gene3D" id="3.40.50.410">
    <property type="entry name" value="von Willebrand factor, type A domain"/>
    <property type="match status" value="1"/>
</dbReference>
<dbReference type="PANTHER" id="PTHR45737:SF6">
    <property type="entry name" value="VON WILLEBRAND FACTOR A DOMAIN-CONTAINING PROTEIN 5A"/>
    <property type="match status" value="1"/>
</dbReference>
<evidence type="ECO:0000259" key="4">
    <source>
        <dbReference type="PROSITE" id="PS50234"/>
    </source>
</evidence>
<dbReference type="SUPFAM" id="SSF48452">
    <property type="entry name" value="TPR-like"/>
    <property type="match status" value="1"/>
</dbReference>
<feature type="domain" description="VIT" evidence="5">
    <location>
        <begin position="220"/>
        <end position="348"/>
    </location>
</feature>
<feature type="chain" id="PRO_5002693808" evidence="3">
    <location>
        <begin position="21"/>
        <end position="1451"/>
    </location>
</feature>
<keyword evidence="1" id="KW-0802">TPR repeat</keyword>
<dbReference type="SMART" id="SM00327">
    <property type="entry name" value="VWA"/>
    <property type="match status" value="1"/>
</dbReference>
<keyword evidence="3" id="KW-0732">Signal</keyword>
<dbReference type="STRING" id="391625.PPSIR1_30686"/>
<evidence type="ECO:0000256" key="3">
    <source>
        <dbReference type="SAM" id="SignalP"/>
    </source>
</evidence>
<name>A6GAF0_9BACT</name>
<evidence type="ECO:0000259" key="5">
    <source>
        <dbReference type="PROSITE" id="PS51468"/>
    </source>
</evidence>
<evidence type="ECO:0000313" key="6">
    <source>
        <dbReference type="EMBL" id="EDM77138.1"/>
    </source>
</evidence>
<dbReference type="InterPro" id="IPR002035">
    <property type="entry name" value="VWF_A"/>
</dbReference>
<feature type="repeat" description="TPR" evidence="1">
    <location>
        <begin position="1180"/>
        <end position="1213"/>
    </location>
</feature>
<feature type="region of interest" description="Disordered" evidence="2">
    <location>
        <begin position="990"/>
        <end position="1009"/>
    </location>
</feature>
<dbReference type="Pfam" id="PF08487">
    <property type="entry name" value="VIT"/>
    <property type="match status" value="1"/>
</dbReference>
<organism evidence="6 7">
    <name type="scientific">Plesiocystis pacifica SIR-1</name>
    <dbReference type="NCBI Taxonomy" id="391625"/>
    <lineage>
        <taxon>Bacteria</taxon>
        <taxon>Pseudomonadati</taxon>
        <taxon>Myxococcota</taxon>
        <taxon>Polyangia</taxon>
        <taxon>Nannocystales</taxon>
        <taxon>Nannocystaceae</taxon>
        <taxon>Plesiocystis</taxon>
    </lineage>
</organism>
<feature type="compositionally biased region" description="Acidic residues" evidence="2">
    <location>
        <begin position="1432"/>
        <end position="1451"/>
    </location>
</feature>
<dbReference type="InterPro" id="IPR013694">
    <property type="entry name" value="VIT"/>
</dbReference>
<proteinExistence type="predicted"/>
<protein>
    <submittedName>
        <fullName evidence="6">Protein containing a von Willebrand factor type A domain</fullName>
    </submittedName>
</protein>
<evidence type="ECO:0000256" key="2">
    <source>
        <dbReference type="SAM" id="MobiDB-lite"/>
    </source>
</evidence>
<feature type="region of interest" description="Disordered" evidence="2">
    <location>
        <begin position="1419"/>
        <end position="1451"/>
    </location>
</feature>
<dbReference type="RefSeq" id="WP_006973692.1">
    <property type="nucleotide sequence ID" value="NZ_ABCS01000051.1"/>
</dbReference>
<feature type="domain" description="VWFA" evidence="4">
    <location>
        <begin position="483"/>
        <end position="670"/>
    </location>
</feature>
<dbReference type="Pfam" id="PF13768">
    <property type="entry name" value="VWA_3"/>
    <property type="match status" value="1"/>
</dbReference>
<feature type="region of interest" description="Disordered" evidence="2">
    <location>
        <begin position="874"/>
        <end position="931"/>
    </location>
</feature>
<reference evidence="6 7" key="1">
    <citation type="submission" date="2007-06" db="EMBL/GenBank/DDBJ databases">
        <authorList>
            <person name="Shimkets L."/>
            <person name="Ferriera S."/>
            <person name="Johnson J."/>
            <person name="Kravitz S."/>
            <person name="Beeson K."/>
            <person name="Sutton G."/>
            <person name="Rogers Y.-H."/>
            <person name="Friedman R."/>
            <person name="Frazier M."/>
            <person name="Venter J.C."/>
        </authorList>
    </citation>
    <scope>NUCLEOTIDE SEQUENCE [LARGE SCALE GENOMIC DNA]</scope>
    <source>
        <strain evidence="6 7">SIR-1</strain>
    </source>
</reference>
<dbReference type="eggNOG" id="COG2304">
    <property type="taxonomic scope" value="Bacteria"/>
</dbReference>
<dbReference type="Proteomes" id="UP000005801">
    <property type="component" value="Unassembled WGS sequence"/>
</dbReference>
<dbReference type="PROSITE" id="PS51257">
    <property type="entry name" value="PROKAR_LIPOPROTEIN"/>
    <property type="match status" value="1"/>
</dbReference>
<dbReference type="SUPFAM" id="SSF53300">
    <property type="entry name" value="vWA-like"/>
    <property type="match status" value="1"/>
</dbReference>
<feature type="signal peptide" evidence="3">
    <location>
        <begin position="1"/>
        <end position="20"/>
    </location>
</feature>
<dbReference type="PROSITE" id="PS51468">
    <property type="entry name" value="VIT"/>
    <property type="match status" value="1"/>
</dbReference>
<dbReference type="InterPro" id="IPR036465">
    <property type="entry name" value="vWFA_dom_sf"/>
</dbReference>
<gene>
    <name evidence="6" type="ORF">PPSIR1_30686</name>
</gene>
<dbReference type="OrthoDB" id="9784383at2"/>
<dbReference type="InterPro" id="IPR011990">
    <property type="entry name" value="TPR-like_helical_dom_sf"/>
</dbReference>
<dbReference type="EMBL" id="ABCS01000051">
    <property type="protein sequence ID" value="EDM77138.1"/>
    <property type="molecule type" value="Genomic_DNA"/>
</dbReference>
<sequence length="1451" mass="157073">MRRTGSALFALATTLGLLTAVGTATSCHKEPAAQTVAPLGASLELAAGEVKLEGSEGGERLLSRTPLPLGATLSTGPGARALIRLGDGTRVFMRDNTRLTLGDGLQLEAGHVWIEAPPLSEGRQATVHELGEVGVSISDGGASLSLVEGEAEVYVASGLAIVNANKRREVNPGERAKVGSDGEPTVEPVKFWDDWTGGMGDVAGASAEAIGQSLEGSGSLYAIDHMAGAAAMPLSIQRQTVKVVIDEQIAETAVDQEFFNPGGSEVEGYYWFTIPEDAMLVGFALEVDGELIEGEVVERRLAAAEYEARIVRAVDPALLEWIDARTVRARIYPIPAAGTRRVVVRYQQLLSETEGKLRYRYPMAAPAGRDEAAIEEFGLEVQLRGEMATDFVPATRSEARIEGRDRDRVAMRRSGYTPRADFELELNRRHERDEDRPEALRVDLLHPNGGGHGEEADEADYFMLRWLPDERLDLSKAEVPKGEVVVVVDTSAGSDPGEHQAKLAVAEALLRSLSESDRFALVSADLRADVLYPDAEQKDEDGEPKRLIEASPDAISEALERLAERGAGGATDLGAVIKQSLERVHGLEQPAVVYIGDGLATSGEVSGEALAEDLQRSLAGSRARLFTVALGREVDEALLTKLAEVGGGRSLRVDDPSLAVLQALELSGALKTPTITDLSVDLGEGPSQVMSNVAGKLSRGDELVLLARTHDELPELITVSGHFAGEDFSHQFSIKAGKDDAEKTRYRINREGLVPRMIPRLWARAYVDHLLTDTRGPDAVRGKVLTLGYDYGLMTPFTSFLVLDSEGAYRDAGIERRQRSFPQLTDGSWVSTPVDTRVGSPESPTVLSMFTAALLAPWGCAMEEAASEANVDADVPSGGGHAFGQPLTSERTPAPSATPITGKLQSQTQPAADPNAPAFNERGGWAGGGEDIPAREAFARDATTWGVFRLEAEKTEEEEMLAGAGIRAAAPPPWVRETTEAELMRRGLVGSPRLSPSGVGPTAPSACSDAATRGLNTRRRLWAKQLDRSVAMTARLQSYEAAKATCEIRRWRDQKAFLDLLQQRASTEAEIRLLLGHFADDPDAKTFLTQALLRRLIDPSLIATVIYAEYGAVDWFEVDARLQAAKTAQARLEILDQALRAAPGDPDGERRMIREFVAIGRVDEAITRGQNLRNQGLLTPDLIVLVGDLLAREGRDEEARRLYSELVEYAPDSEASRRLLGDLFLRHGWYADAFRQYELLFDMRETPVTAIRMARAAAGNERGDKARRLLERVFSGEGRPGADDPRRWARLHAAAILAASVEDEEHKKAVAAELKALNLFDGPGTWELLSWDDLGATLVLAPPPTEPGSDERRLPDADRVEAKGTGLFAVLPAAAEGDPDLVVRHAGLVPDRDVRWKRIRLSYDGETFTAVFIEDTIEARQVKAEPEQPAEGSEDDAAEPADENPQEDSGN</sequence>
<dbReference type="Gene3D" id="1.25.40.10">
    <property type="entry name" value="Tetratricopeptide repeat domain"/>
    <property type="match status" value="1"/>
</dbReference>
<keyword evidence="7" id="KW-1185">Reference proteome</keyword>
<comment type="caution">
    <text evidence="6">The sequence shown here is derived from an EMBL/GenBank/DDBJ whole genome shotgun (WGS) entry which is preliminary data.</text>
</comment>
<dbReference type="PROSITE" id="PS50234">
    <property type="entry name" value="VWFA"/>
    <property type="match status" value="1"/>
</dbReference>
<evidence type="ECO:0000256" key="1">
    <source>
        <dbReference type="PROSITE-ProRule" id="PRU00339"/>
    </source>
</evidence>
<accession>A6GAF0</accession>
<evidence type="ECO:0000313" key="7">
    <source>
        <dbReference type="Proteomes" id="UP000005801"/>
    </source>
</evidence>
<dbReference type="PROSITE" id="PS50005">
    <property type="entry name" value="TPR"/>
    <property type="match status" value="1"/>
</dbReference>